<keyword evidence="1" id="KW-0732">Signal</keyword>
<sequence length="190" mass="22132">MKKITILIVSLLFLVSCKSVHTIYNKEKLQNIDKLGYVAPVYEYTENLKNTKAFKKFKKYSNNKIDSLFSVEATKYKISKKVSSNALHDVDIQNIFNAHRNNQKIDFTTNFKSLLKDSKEDYVMIIYLKPKFTLVNSSFLVTSASKMEVLLIETNTEEVIFYDSAYSSIRHTTKRLLDNVNEIYKKINEL</sequence>
<protein>
    <recommendedName>
        <fullName evidence="4">DUF4252 domain-containing protein</fullName>
    </recommendedName>
</protein>
<gene>
    <name evidence="2" type="ORF">H2O64_02575</name>
</gene>
<organism evidence="2 3">
    <name type="scientific">Kordia aestuariivivens</name>
    <dbReference type="NCBI Taxonomy" id="2759037"/>
    <lineage>
        <taxon>Bacteria</taxon>
        <taxon>Pseudomonadati</taxon>
        <taxon>Bacteroidota</taxon>
        <taxon>Flavobacteriia</taxon>
        <taxon>Flavobacteriales</taxon>
        <taxon>Flavobacteriaceae</taxon>
        <taxon>Kordia</taxon>
    </lineage>
</organism>
<dbReference type="PROSITE" id="PS51257">
    <property type="entry name" value="PROKAR_LIPOPROTEIN"/>
    <property type="match status" value="1"/>
</dbReference>
<evidence type="ECO:0000313" key="3">
    <source>
        <dbReference type="Proteomes" id="UP000619238"/>
    </source>
</evidence>
<reference evidence="2 3" key="1">
    <citation type="submission" date="2020-07" db="EMBL/GenBank/DDBJ databases">
        <title>Description of Kordia aestuariivivens sp. nov., isolated from a tidal flat.</title>
        <authorList>
            <person name="Park S."/>
            <person name="Yoon J.-H."/>
        </authorList>
    </citation>
    <scope>NUCLEOTIDE SEQUENCE [LARGE SCALE GENOMIC DNA]</scope>
    <source>
        <strain evidence="2 3">YSTF-M3</strain>
    </source>
</reference>
<accession>A0ABR7Q4P9</accession>
<dbReference type="RefSeq" id="WP_187560569.1">
    <property type="nucleotide sequence ID" value="NZ_JACGWS010000001.1"/>
</dbReference>
<evidence type="ECO:0000313" key="2">
    <source>
        <dbReference type="EMBL" id="MBC8753539.1"/>
    </source>
</evidence>
<evidence type="ECO:0008006" key="4">
    <source>
        <dbReference type="Google" id="ProtNLM"/>
    </source>
</evidence>
<proteinExistence type="predicted"/>
<dbReference type="Proteomes" id="UP000619238">
    <property type="component" value="Unassembled WGS sequence"/>
</dbReference>
<evidence type="ECO:0000256" key="1">
    <source>
        <dbReference type="SAM" id="SignalP"/>
    </source>
</evidence>
<feature type="signal peptide" evidence="1">
    <location>
        <begin position="1"/>
        <end position="22"/>
    </location>
</feature>
<feature type="chain" id="PRO_5046541321" description="DUF4252 domain-containing protein" evidence="1">
    <location>
        <begin position="23"/>
        <end position="190"/>
    </location>
</feature>
<keyword evidence="3" id="KW-1185">Reference proteome</keyword>
<name>A0ABR7Q4P9_9FLAO</name>
<comment type="caution">
    <text evidence="2">The sequence shown here is derived from an EMBL/GenBank/DDBJ whole genome shotgun (WGS) entry which is preliminary data.</text>
</comment>
<dbReference type="EMBL" id="JACGWS010000001">
    <property type="protein sequence ID" value="MBC8753539.1"/>
    <property type="molecule type" value="Genomic_DNA"/>
</dbReference>